<comment type="caution">
    <text evidence="1">The sequence shown here is derived from an EMBL/GenBank/DDBJ whole genome shotgun (WGS) entry which is preliminary data.</text>
</comment>
<organism evidence="1 2">
    <name type="scientific">Conger conger</name>
    <name type="common">Conger eel</name>
    <name type="synonym">Muraena conger</name>
    <dbReference type="NCBI Taxonomy" id="82655"/>
    <lineage>
        <taxon>Eukaryota</taxon>
        <taxon>Metazoa</taxon>
        <taxon>Chordata</taxon>
        <taxon>Craniata</taxon>
        <taxon>Vertebrata</taxon>
        <taxon>Euteleostomi</taxon>
        <taxon>Actinopterygii</taxon>
        <taxon>Neopterygii</taxon>
        <taxon>Teleostei</taxon>
        <taxon>Anguilliformes</taxon>
        <taxon>Congridae</taxon>
        <taxon>Conger</taxon>
    </lineage>
</organism>
<protein>
    <submittedName>
        <fullName evidence="1">Uncharacterized protein</fullName>
    </submittedName>
</protein>
<sequence>MFSLVFLPRHLSLLDKSLQNGEPPSLRRANNNGPKWKCGRCLQTATQGAGGGRGDRNGASQALLREAVSPPATGELRGVPTDLPLGDGQEDLLPLADPQTRPLVWLLGEGEGLGAGVGWVRYVGSVPGLCITIPVQ</sequence>
<reference evidence="1" key="1">
    <citation type="journal article" date="2023" name="Science">
        <title>Genome structures resolve the early diversification of teleost fishes.</title>
        <authorList>
            <person name="Parey E."/>
            <person name="Louis A."/>
            <person name="Montfort J."/>
            <person name="Bouchez O."/>
            <person name="Roques C."/>
            <person name="Iampietro C."/>
            <person name="Lluch J."/>
            <person name="Castinel A."/>
            <person name="Donnadieu C."/>
            <person name="Desvignes T."/>
            <person name="Floi Bucao C."/>
            <person name="Jouanno E."/>
            <person name="Wen M."/>
            <person name="Mejri S."/>
            <person name="Dirks R."/>
            <person name="Jansen H."/>
            <person name="Henkel C."/>
            <person name="Chen W.J."/>
            <person name="Zahm M."/>
            <person name="Cabau C."/>
            <person name="Klopp C."/>
            <person name="Thompson A.W."/>
            <person name="Robinson-Rechavi M."/>
            <person name="Braasch I."/>
            <person name="Lecointre G."/>
            <person name="Bobe J."/>
            <person name="Postlethwait J.H."/>
            <person name="Berthelot C."/>
            <person name="Roest Crollius H."/>
            <person name="Guiguen Y."/>
        </authorList>
    </citation>
    <scope>NUCLEOTIDE SEQUENCE</scope>
    <source>
        <strain evidence="1">Concon-B</strain>
    </source>
</reference>
<proteinExistence type="predicted"/>
<evidence type="ECO:0000313" key="1">
    <source>
        <dbReference type="EMBL" id="KAJ8267776.1"/>
    </source>
</evidence>
<dbReference type="Proteomes" id="UP001152803">
    <property type="component" value="Unassembled WGS sequence"/>
</dbReference>
<gene>
    <name evidence="1" type="ORF">COCON_G00129480</name>
</gene>
<accession>A0A9Q1HX06</accession>
<name>A0A9Q1HX06_CONCO</name>
<dbReference type="EMBL" id="JAFJMO010000009">
    <property type="protein sequence ID" value="KAJ8267776.1"/>
    <property type="molecule type" value="Genomic_DNA"/>
</dbReference>
<evidence type="ECO:0000313" key="2">
    <source>
        <dbReference type="Proteomes" id="UP001152803"/>
    </source>
</evidence>
<keyword evidence="2" id="KW-1185">Reference proteome</keyword>
<dbReference type="AlphaFoldDB" id="A0A9Q1HX06"/>